<gene>
    <name evidence="1" type="ORF">GMARGA_LOCUS25921</name>
</gene>
<name>A0ABN7W3B3_GIGMA</name>
<accession>A0ABN7W3B3</accession>
<proteinExistence type="predicted"/>
<organism evidence="1 2">
    <name type="scientific">Gigaspora margarita</name>
    <dbReference type="NCBI Taxonomy" id="4874"/>
    <lineage>
        <taxon>Eukaryota</taxon>
        <taxon>Fungi</taxon>
        <taxon>Fungi incertae sedis</taxon>
        <taxon>Mucoromycota</taxon>
        <taxon>Glomeromycotina</taxon>
        <taxon>Glomeromycetes</taxon>
        <taxon>Diversisporales</taxon>
        <taxon>Gigasporaceae</taxon>
        <taxon>Gigaspora</taxon>
    </lineage>
</organism>
<keyword evidence="2" id="KW-1185">Reference proteome</keyword>
<evidence type="ECO:0000313" key="1">
    <source>
        <dbReference type="EMBL" id="CAG8813960.1"/>
    </source>
</evidence>
<dbReference type="Proteomes" id="UP000789901">
    <property type="component" value="Unassembled WGS sequence"/>
</dbReference>
<evidence type="ECO:0000313" key="2">
    <source>
        <dbReference type="Proteomes" id="UP000789901"/>
    </source>
</evidence>
<reference evidence="1 2" key="1">
    <citation type="submission" date="2021-06" db="EMBL/GenBank/DDBJ databases">
        <authorList>
            <person name="Kallberg Y."/>
            <person name="Tangrot J."/>
            <person name="Rosling A."/>
        </authorList>
    </citation>
    <scope>NUCLEOTIDE SEQUENCE [LARGE SCALE GENOMIC DNA]</scope>
    <source>
        <strain evidence="1 2">120-4 pot B 10/14</strain>
    </source>
</reference>
<feature type="non-terminal residue" evidence="1">
    <location>
        <position position="45"/>
    </location>
</feature>
<protein>
    <submittedName>
        <fullName evidence="1">19486_t:CDS:1</fullName>
    </submittedName>
</protein>
<comment type="caution">
    <text evidence="1">The sequence shown here is derived from an EMBL/GenBank/DDBJ whole genome shotgun (WGS) entry which is preliminary data.</text>
</comment>
<sequence length="45" mass="4851">MNTLFHQKATGLSRTNQKTAAIVEKPIADGISTLLNKQLPANLDS</sequence>
<dbReference type="EMBL" id="CAJVQB010029364">
    <property type="protein sequence ID" value="CAG8813960.1"/>
    <property type="molecule type" value="Genomic_DNA"/>
</dbReference>